<reference evidence="1" key="1">
    <citation type="submission" date="2023-06" db="EMBL/GenBank/DDBJ databases">
        <authorList>
            <person name="Kurt Z."/>
        </authorList>
    </citation>
    <scope>NUCLEOTIDE SEQUENCE</scope>
</reference>
<dbReference type="Proteomes" id="UP001642409">
    <property type="component" value="Unassembled WGS sequence"/>
</dbReference>
<name>A0AA86U001_9EUKA</name>
<organism evidence="1">
    <name type="scientific">Hexamita inflata</name>
    <dbReference type="NCBI Taxonomy" id="28002"/>
    <lineage>
        <taxon>Eukaryota</taxon>
        <taxon>Metamonada</taxon>
        <taxon>Diplomonadida</taxon>
        <taxon>Hexamitidae</taxon>
        <taxon>Hexamitinae</taxon>
        <taxon>Hexamita</taxon>
    </lineage>
</organism>
<dbReference type="EMBL" id="CATOUU010000590">
    <property type="protein sequence ID" value="CAI9934931.1"/>
    <property type="molecule type" value="Genomic_DNA"/>
</dbReference>
<reference evidence="2 3" key="2">
    <citation type="submission" date="2024-07" db="EMBL/GenBank/DDBJ databases">
        <authorList>
            <person name="Akdeniz Z."/>
        </authorList>
    </citation>
    <scope>NUCLEOTIDE SEQUENCE [LARGE SCALE GENOMIC DNA]</scope>
</reference>
<keyword evidence="3" id="KW-1185">Reference proteome</keyword>
<dbReference type="AlphaFoldDB" id="A0AA86U001"/>
<proteinExistence type="predicted"/>
<sequence length="347" mass="40286">MKKCICTSVESQQFINKTDMVLDDKQLMNVVKVHPSYDIYVAIENNKLWIINQKKQVLGYFDVQFDFFVGFTTQTKEGPIKIYTPILYHPTLCNGQIYFQCKSQIVVLQDSQLRVIAQIPNLSSDESAFHSHLFSIKNRLFVHSAGALYEVKGSSLKLIKGLEGQLYFFQYCGRVFVFNYFKERIYEVNADLSVSKICDVQGARELVFAQSGIALISCETSKIYMFDLLTQKLVVLKNETISTYLGQIGLEFNPNIIQKYLGADFAQNALKKYNNLLTEQYTTYPHFKQQMLRFVNLDIIQQYVRIRISESNQSIFDFSLKIKDKMRKCTEHVENVMKELLKHSETM</sequence>
<protein>
    <submittedName>
        <fullName evidence="1">Uncharacterized protein</fullName>
    </submittedName>
</protein>
<gene>
    <name evidence="1" type="ORF">HINF_LOCUS22576</name>
    <name evidence="2" type="ORF">HINF_LOCUS27190</name>
</gene>
<evidence type="ECO:0000313" key="2">
    <source>
        <dbReference type="EMBL" id="CAL6019941.1"/>
    </source>
</evidence>
<comment type="caution">
    <text evidence="1">The sequence shown here is derived from an EMBL/GenBank/DDBJ whole genome shotgun (WGS) entry which is preliminary data.</text>
</comment>
<evidence type="ECO:0000313" key="1">
    <source>
        <dbReference type="EMBL" id="CAI9934931.1"/>
    </source>
</evidence>
<evidence type="ECO:0000313" key="3">
    <source>
        <dbReference type="Proteomes" id="UP001642409"/>
    </source>
</evidence>
<accession>A0AA86U001</accession>
<dbReference type="EMBL" id="CAXDID020000084">
    <property type="protein sequence ID" value="CAL6019941.1"/>
    <property type="molecule type" value="Genomic_DNA"/>
</dbReference>